<comment type="function">
    <text evidence="7">May play the central regulatory role in sporulation. It may be an element of the effector pathway responsible for the activation of sporulation genes in response to nutritional stress. Spo0A may act in concert with spo0H (a sigma factor) to control the expression of some genes that are critical to the sporulation process.</text>
</comment>
<dbReference type="CDD" id="cd00383">
    <property type="entry name" value="trans_reg_C"/>
    <property type="match status" value="1"/>
</dbReference>
<evidence type="ECO:0000256" key="2">
    <source>
        <dbReference type="ARBA" id="ARBA00022553"/>
    </source>
</evidence>
<feature type="modified residue" description="4-aspartylphosphate" evidence="8">
    <location>
        <position position="51"/>
    </location>
</feature>
<dbReference type="SMART" id="SM00862">
    <property type="entry name" value="Trans_reg_C"/>
    <property type="match status" value="1"/>
</dbReference>
<evidence type="ECO:0000256" key="4">
    <source>
        <dbReference type="ARBA" id="ARBA00023015"/>
    </source>
</evidence>
<dbReference type="CDD" id="cd17625">
    <property type="entry name" value="REC_OmpR_DrrD-like"/>
    <property type="match status" value="1"/>
</dbReference>
<dbReference type="Proteomes" id="UP001060164">
    <property type="component" value="Chromosome"/>
</dbReference>
<dbReference type="InterPro" id="IPR001789">
    <property type="entry name" value="Sig_transdc_resp-reg_receiver"/>
</dbReference>
<dbReference type="InterPro" id="IPR001867">
    <property type="entry name" value="OmpR/PhoB-type_DNA-bd"/>
</dbReference>
<evidence type="ECO:0000313" key="12">
    <source>
        <dbReference type="EMBL" id="UWP58018.1"/>
    </source>
</evidence>
<evidence type="ECO:0000256" key="5">
    <source>
        <dbReference type="ARBA" id="ARBA00023125"/>
    </source>
</evidence>
<evidence type="ECO:0000256" key="7">
    <source>
        <dbReference type="ARBA" id="ARBA00024867"/>
    </source>
</evidence>
<evidence type="ECO:0000256" key="9">
    <source>
        <dbReference type="PROSITE-ProRule" id="PRU01091"/>
    </source>
</evidence>
<reference evidence="12" key="1">
    <citation type="journal article" date="2022" name="Cell">
        <title>Design, construction, and in vivo augmentation of a complex gut microbiome.</title>
        <authorList>
            <person name="Cheng A.G."/>
            <person name="Ho P.Y."/>
            <person name="Aranda-Diaz A."/>
            <person name="Jain S."/>
            <person name="Yu F.B."/>
            <person name="Meng X."/>
            <person name="Wang M."/>
            <person name="Iakiviak M."/>
            <person name="Nagashima K."/>
            <person name="Zhao A."/>
            <person name="Murugkar P."/>
            <person name="Patil A."/>
            <person name="Atabakhsh K."/>
            <person name="Weakley A."/>
            <person name="Yan J."/>
            <person name="Brumbaugh A.R."/>
            <person name="Higginbottom S."/>
            <person name="Dimas A."/>
            <person name="Shiver A.L."/>
            <person name="Deutschbauer A."/>
            <person name="Neff N."/>
            <person name="Sonnenburg J.L."/>
            <person name="Huang K.C."/>
            <person name="Fischbach M.A."/>
        </authorList>
    </citation>
    <scope>NUCLEOTIDE SEQUENCE</scope>
    <source>
        <strain evidence="12">DSM 19829</strain>
    </source>
</reference>
<keyword evidence="6" id="KW-0804">Transcription</keyword>
<evidence type="ECO:0000259" key="10">
    <source>
        <dbReference type="PROSITE" id="PS50110"/>
    </source>
</evidence>
<organism evidence="12 13">
    <name type="scientific">Ruminococcus gauvreauii</name>
    <dbReference type="NCBI Taxonomy" id="438033"/>
    <lineage>
        <taxon>Bacteria</taxon>
        <taxon>Bacillati</taxon>
        <taxon>Bacillota</taxon>
        <taxon>Clostridia</taxon>
        <taxon>Eubacteriales</taxon>
        <taxon>Oscillospiraceae</taxon>
        <taxon>Ruminococcus</taxon>
    </lineage>
</organism>
<evidence type="ECO:0000256" key="3">
    <source>
        <dbReference type="ARBA" id="ARBA00023012"/>
    </source>
</evidence>
<dbReference type="Pfam" id="PF00486">
    <property type="entry name" value="Trans_reg_C"/>
    <property type="match status" value="1"/>
</dbReference>
<keyword evidence="2 8" id="KW-0597">Phosphoprotein</keyword>
<evidence type="ECO:0000256" key="1">
    <source>
        <dbReference type="ARBA" id="ARBA00018672"/>
    </source>
</evidence>
<protein>
    <recommendedName>
        <fullName evidence="1">Stage 0 sporulation protein A homolog</fullName>
    </recommendedName>
</protein>
<dbReference type="RefSeq" id="WP_028528581.1">
    <property type="nucleotide sequence ID" value="NZ_CABLBR010000012.1"/>
</dbReference>
<dbReference type="InterPro" id="IPR039420">
    <property type="entry name" value="WalR-like"/>
</dbReference>
<feature type="DNA-binding region" description="OmpR/PhoB-type" evidence="9">
    <location>
        <begin position="128"/>
        <end position="226"/>
    </location>
</feature>
<keyword evidence="4" id="KW-0805">Transcription regulation</keyword>
<feature type="domain" description="Response regulatory" evidence="10">
    <location>
        <begin position="2"/>
        <end position="116"/>
    </location>
</feature>
<accession>A0ABY5VCW6</accession>
<dbReference type="SUPFAM" id="SSF52172">
    <property type="entry name" value="CheY-like"/>
    <property type="match status" value="1"/>
</dbReference>
<evidence type="ECO:0000256" key="8">
    <source>
        <dbReference type="PROSITE-ProRule" id="PRU00169"/>
    </source>
</evidence>
<dbReference type="Gene3D" id="3.40.50.2300">
    <property type="match status" value="1"/>
</dbReference>
<evidence type="ECO:0000256" key="6">
    <source>
        <dbReference type="ARBA" id="ARBA00023163"/>
    </source>
</evidence>
<dbReference type="InterPro" id="IPR036388">
    <property type="entry name" value="WH-like_DNA-bd_sf"/>
</dbReference>
<dbReference type="PANTHER" id="PTHR48111:SF22">
    <property type="entry name" value="REGULATOR OF RPOS"/>
    <property type="match status" value="1"/>
</dbReference>
<keyword evidence="3" id="KW-0902">Two-component regulatory system</keyword>
<dbReference type="InterPro" id="IPR011006">
    <property type="entry name" value="CheY-like_superfamily"/>
</dbReference>
<name>A0ABY5VCW6_9FIRM</name>
<dbReference type="InterPro" id="IPR016032">
    <property type="entry name" value="Sig_transdc_resp-reg_C-effctor"/>
</dbReference>
<evidence type="ECO:0000259" key="11">
    <source>
        <dbReference type="PROSITE" id="PS51755"/>
    </source>
</evidence>
<evidence type="ECO:0000313" key="13">
    <source>
        <dbReference type="Proteomes" id="UP001060164"/>
    </source>
</evidence>
<proteinExistence type="predicted"/>
<keyword evidence="13" id="KW-1185">Reference proteome</keyword>
<keyword evidence="5 9" id="KW-0238">DNA-binding</keyword>
<dbReference type="PROSITE" id="PS50110">
    <property type="entry name" value="RESPONSE_REGULATORY"/>
    <property type="match status" value="1"/>
</dbReference>
<sequence length="228" mass="26135">MRLLVVEDEIHLMDIIRRRLQKEHYSVDACADGQEALHYIEVTAYDAIVLDIMLPGISGLDILKSMRAAGNKTPVLLLTARDSVEDRVRGLDTGADDYLVKPFAFEELLARIRVMIRRQTSCEVSGEVNVLEAADLRVDTKSHEVRRAGRLIELSSREYAVLEYMMRNQGTVLSRRNIEEHVWNYDYMGGSNMIDVYIRYLRKKLDDGFDPKLIHTVRGSGYVLRSES</sequence>
<feature type="domain" description="OmpR/PhoB-type" evidence="11">
    <location>
        <begin position="128"/>
        <end position="226"/>
    </location>
</feature>
<gene>
    <name evidence="12" type="ORF">NQ502_11520</name>
</gene>
<dbReference type="Gene3D" id="1.10.10.10">
    <property type="entry name" value="Winged helix-like DNA-binding domain superfamily/Winged helix DNA-binding domain"/>
    <property type="match status" value="1"/>
</dbReference>
<dbReference type="SUPFAM" id="SSF46894">
    <property type="entry name" value="C-terminal effector domain of the bipartite response regulators"/>
    <property type="match status" value="1"/>
</dbReference>
<dbReference type="Pfam" id="PF00072">
    <property type="entry name" value="Response_reg"/>
    <property type="match status" value="1"/>
</dbReference>
<dbReference type="Gene3D" id="6.10.250.690">
    <property type="match status" value="1"/>
</dbReference>
<dbReference type="PANTHER" id="PTHR48111">
    <property type="entry name" value="REGULATOR OF RPOS"/>
    <property type="match status" value="1"/>
</dbReference>
<dbReference type="PROSITE" id="PS51755">
    <property type="entry name" value="OMPR_PHOB"/>
    <property type="match status" value="1"/>
</dbReference>
<dbReference type="EMBL" id="CP102290">
    <property type="protein sequence ID" value="UWP58018.1"/>
    <property type="molecule type" value="Genomic_DNA"/>
</dbReference>
<dbReference type="SMART" id="SM00448">
    <property type="entry name" value="REC"/>
    <property type="match status" value="1"/>
</dbReference>